<dbReference type="AlphaFoldDB" id="A0A7R9LSW0"/>
<dbReference type="EMBL" id="OC891948">
    <property type="protein sequence ID" value="CAD7646633.1"/>
    <property type="molecule type" value="Genomic_DNA"/>
</dbReference>
<evidence type="ECO:0000313" key="2">
    <source>
        <dbReference type="Proteomes" id="UP000759131"/>
    </source>
</evidence>
<accession>A0A7R9LSW0</accession>
<dbReference type="Proteomes" id="UP000759131">
    <property type="component" value="Unassembled WGS sequence"/>
</dbReference>
<keyword evidence="2" id="KW-1185">Reference proteome</keyword>
<evidence type="ECO:0000313" key="1">
    <source>
        <dbReference type="EMBL" id="CAD7646633.1"/>
    </source>
</evidence>
<dbReference type="EMBL" id="CAJPIZ010037373">
    <property type="protein sequence ID" value="CAG2121118.1"/>
    <property type="molecule type" value="Genomic_DNA"/>
</dbReference>
<reference evidence="1" key="1">
    <citation type="submission" date="2020-11" db="EMBL/GenBank/DDBJ databases">
        <authorList>
            <person name="Tran Van P."/>
        </authorList>
    </citation>
    <scope>NUCLEOTIDE SEQUENCE</scope>
</reference>
<proteinExistence type="predicted"/>
<protein>
    <submittedName>
        <fullName evidence="1">Uncharacterized protein</fullName>
    </submittedName>
</protein>
<sequence>MHYSLNWFTSRIYGSVIRNSTDGITLTIRSEY</sequence>
<name>A0A7R9LSW0_9ACAR</name>
<organism evidence="1">
    <name type="scientific">Medioppia subpectinata</name>
    <dbReference type="NCBI Taxonomy" id="1979941"/>
    <lineage>
        <taxon>Eukaryota</taxon>
        <taxon>Metazoa</taxon>
        <taxon>Ecdysozoa</taxon>
        <taxon>Arthropoda</taxon>
        <taxon>Chelicerata</taxon>
        <taxon>Arachnida</taxon>
        <taxon>Acari</taxon>
        <taxon>Acariformes</taxon>
        <taxon>Sarcoptiformes</taxon>
        <taxon>Oribatida</taxon>
        <taxon>Brachypylina</taxon>
        <taxon>Oppioidea</taxon>
        <taxon>Oppiidae</taxon>
        <taxon>Medioppia</taxon>
    </lineage>
</organism>
<gene>
    <name evidence="1" type="ORF">OSB1V03_LOCUS21064</name>
</gene>